<dbReference type="PANTHER" id="PTHR42852">
    <property type="entry name" value="THIOL:DISULFIDE INTERCHANGE PROTEIN DSBE"/>
    <property type="match status" value="1"/>
</dbReference>
<evidence type="ECO:0000256" key="4">
    <source>
        <dbReference type="ARBA" id="ARBA00023284"/>
    </source>
</evidence>
<evidence type="ECO:0000313" key="7">
    <source>
        <dbReference type="Proteomes" id="UP000076630"/>
    </source>
</evidence>
<keyword evidence="2" id="KW-0201">Cytochrome c-type biogenesis</keyword>
<dbReference type="InterPro" id="IPR013766">
    <property type="entry name" value="Thioredoxin_domain"/>
</dbReference>
<dbReference type="PROSITE" id="PS00194">
    <property type="entry name" value="THIOREDOXIN_1"/>
    <property type="match status" value="1"/>
</dbReference>
<evidence type="ECO:0000256" key="2">
    <source>
        <dbReference type="ARBA" id="ARBA00022748"/>
    </source>
</evidence>
<dbReference type="Proteomes" id="UP000076630">
    <property type="component" value="Unassembled WGS sequence"/>
</dbReference>
<accession>A0A163YWL9</accession>
<dbReference type="SUPFAM" id="SSF52833">
    <property type="entry name" value="Thioredoxin-like"/>
    <property type="match status" value="1"/>
</dbReference>
<evidence type="ECO:0000256" key="3">
    <source>
        <dbReference type="ARBA" id="ARBA00023157"/>
    </source>
</evidence>
<evidence type="ECO:0000256" key="1">
    <source>
        <dbReference type="ARBA" id="ARBA00004196"/>
    </source>
</evidence>
<dbReference type="GO" id="GO:0017004">
    <property type="term" value="P:cytochrome complex assembly"/>
    <property type="evidence" value="ECO:0007669"/>
    <property type="project" value="UniProtKB-KW"/>
</dbReference>
<dbReference type="InterPro" id="IPR050553">
    <property type="entry name" value="Thioredoxin_ResA/DsbE_sf"/>
</dbReference>
<dbReference type="PROSITE" id="PS51352">
    <property type="entry name" value="THIOREDOXIN_2"/>
    <property type="match status" value="1"/>
</dbReference>
<name>A0A163YWL9_9FLAO</name>
<dbReference type="Pfam" id="PF00578">
    <property type="entry name" value="AhpC-TSA"/>
    <property type="match status" value="1"/>
</dbReference>
<sequence>MRTIPLILTALLLMNFTIKDKGYVIKGTTKNIPQGEMIYLKVLDPNTNSFNAIDSTRLKNDRFQFKGSTTYPSYALLELSKDATEIVVLEDGEIVFTYDYNDELGTSTTGTKNNNQLNYFHNSIKKVQKEANKYRDDNQDILTKAITDNDQVVLERLSSEFKVYISQINDIITTQLKDYSDSFTSAVILYQRLDNKNIDPKEAKTYYDRYKENIKHSNIGLGIKKLLETPPETSTLVKVGDKAIDVSGQNQEGKEISLYNSLGKVTLLHFWAPWCPSCHETLPIIRDLYQEFHAQGLNIFSIALDEDKQEWIDTIAKEKLNWNHIANLYEIQIQYGVKNIPTVFVLDKNGKVIDINHLDNNVSEIIQQELNRQ</sequence>
<proteinExistence type="predicted"/>
<feature type="domain" description="Thioredoxin" evidence="5">
    <location>
        <begin position="237"/>
        <end position="373"/>
    </location>
</feature>
<dbReference type="InterPro" id="IPR017937">
    <property type="entry name" value="Thioredoxin_CS"/>
</dbReference>
<dbReference type="CDD" id="cd02966">
    <property type="entry name" value="TlpA_like_family"/>
    <property type="match status" value="1"/>
</dbReference>
<evidence type="ECO:0000313" key="6">
    <source>
        <dbReference type="EMBL" id="KZE80497.1"/>
    </source>
</evidence>
<dbReference type="Pfam" id="PF14289">
    <property type="entry name" value="DUF4369"/>
    <property type="match status" value="1"/>
</dbReference>
<gene>
    <name evidence="6" type="ORF">AV926_10225</name>
</gene>
<keyword evidence="3" id="KW-1015">Disulfide bond</keyword>
<evidence type="ECO:0000259" key="5">
    <source>
        <dbReference type="PROSITE" id="PS51352"/>
    </source>
</evidence>
<keyword evidence="4" id="KW-0676">Redox-active center</keyword>
<dbReference type="GO" id="GO:0030313">
    <property type="term" value="C:cell envelope"/>
    <property type="evidence" value="ECO:0007669"/>
    <property type="project" value="UniProtKB-SubCell"/>
</dbReference>
<protein>
    <recommendedName>
        <fullName evidence="5">Thioredoxin domain-containing protein</fullName>
    </recommendedName>
</protein>
<dbReference type="InterPro" id="IPR025380">
    <property type="entry name" value="DUF4369"/>
</dbReference>
<dbReference type="InterPro" id="IPR036249">
    <property type="entry name" value="Thioredoxin-like_sf"/>
</dbReference>
<organism evidence="6 7">
    <name type="scientific">Myroides marinus</name>
    <dbReference type="NCBI Taxonomy" id="703342"/>
    <lineage>
        <taxon>Bacteria</taxon>
        <taxon>Pseudomonadati</taxon>
        <taxon>Bacteroidota</taxon>
        <taxon>Flavobacteriia</taxon>
        <taxon>Flavobacteriales</taxon>
        <taxon>Flavobacteriaceae</taxon>
        <taxon>Myroides</taxon>
    </lineage>
</organism>
<dbReference type="RefSeq" id="WP_038988064.1">
    <property type="nucleotide sequence ID" value="NZ_JACAJU010000002.1"/>
</dbReference>
<dbReference type="AlphaFoldDB" id="A0A163YWL9"/>
<comment type="caution">
    <text evidence="6">The sequence shown here is derived from an EMBL/GenBank/DDBJ whole genome shotgun (WGS) entry which is preliminary data.</text>
</comment>
<dbReference type="PANTHER" id="PTHR42852:SF6">
    <property type="entry name" value="THIOL:DISULFIDE INTERCHANGE PROTEIN DSBE"/>
    <property type="match status" value="1"/>
</dbReference>
<reference evidence="6 7" key="1">
    <citation type="submission" date="2016-01" db="EMBL/GenBank/DDBJ databases">
        <title>Whole genome sequencing of Myroides marinus L41.</title>
        <authorList>
            <person name="Hong K.W."/>
        </authorList>
    </citation>
    <scope>NUCLEOTIDE SEQUENCE [LARGE SCALE GENOMIC DNA]</scope>
    <source>
        <strain evidence="6 7">L41</strain>
    </source>
</reference>
<dbReference type="InterPro" id="IPR000866">
    <property type="entry name" value="AhpC/TSA"/>
</dbReference>
<comment type="subcellular location">
    <subcellularLocation>
        <location evidence="1">Cell envelope</location>
    </subcellularLocation>
</comment>
<keyword evidence="7" id="KW-1185">Reference proteome</keyword>
<dbReference type="GO" id="GO:0016491">
    <property type="term" value="F:oxidoreductase activity"/>
    <property type="evidence" value="ECO:0007669"/>
    <property type="project" value="InterPro"/>
</dbReference>
<dbReference type="EMBL" id="LQNU01000056">
    <property type="protein sequence ID" value="KZE80497.1"/>
    <property type="molecule type" value="Genomic_DNA"/>
</dbReference>
<dbReference type="Gene3D" id="3.40.30.10">
    <property type="entry name" value="Glutaredoxin"/>
    <property type="match status" value="1"/>
</dbReference>
<dbReference type="GO" id="GO:0016209">
    <property type="term" value="F:antioxidant activity"/>
    <property type="evidence" value="ECO:0007669"/>
    <property type="project" value="InterPro"/>
</dbReference>
<dbReference type="OrthoDB" id="9815205at2"/>